<evidence type="ECO:0000259" key="2">
    <source>
        <dbReference type="Pfam" id="PF10180"/>
    </source>
</evidence>
<dbReference type="GeneID" id="55991387"/>
<feature type="region of interest" description="Disordered" evidence="1">
    <location>
        <begin position="1"/>
        <end position="157"/>
    </location>
</feature>
<feature type="region of interest" description="Disordered" evidence="1">
    <location>
        <begin position="322"/>
        <end position="379"/>
    </location>
</feature>
<dbReference type="KEGG" id="trg:TRUGW13939_03885"/>
<dbReference type="OrthoDB" id="10261563at2759"/>
<name>A0A7H8QSM1_TALRU</name>
<dbReference type="PANTHER" id="PTHR22306">
    <property type="entry name" value="CHROMOSOME 7 OPEN READING FRAME 50"/>
    <property type="match status" value="1"/>
</dbReference>
<dbReference type="RefSeq" id="XP_035342956.1">
    <property type="nucleotide sequence ID" value="XM_035487063.1"/>
</dbReference>
<feature type="compositionally biased region" description="Basic and acidic residues" evidence="1">
    <location>
        <begin position="335"/>
        <end position="349"/>
    </location>
</feature>
<dbReference type="Pfam" id="PF10180">
    <property type="entry name" value="WKF"/>
    <property type="match status" value="1"/>
</dbReference>
<dbReference type="AlphaFoldDB" id="A0A7H8QSM1"/>
<dbReference type="EMBL" id="CP055899">
    <property type="protein sequence ID" value="QKX56778.1"/>
    <property type="molecule type" value="Genomic_DNA"/>
</dbReference>
<feature type="compositionally biased region" description="Basic residues" evidence="1">
    <location>
        <begin position="63"/>
        <end position="75"/>
    </location>
</feature>
<feature type="compositionally biased region" description="Polar residues" evidence="1">
    <location>
        <begin position="322"/>
        <end position="331"/>
    </location>
</feature>
<sequence length="379" mass="42934">MSEEVATRDRKDHAKKEKRHKKKRTSEEDEADDDETLVKKSKSSKRRRLDDDAVEEEENKKEKKEKKKKEKKSGRKSVSFTEDTKNEEEDNSSAEDVSAEAVQTTQKTDDEPSPEESPEAKKQRKREIRAQRRQSQSPAQSDGQKATPAASYDSDDKSALSYLSQYHTDRSAWKFQKNRESQLLKKALSLDDVPAEYNQALFAYLKGLKSEGARQRLRKNAQDTIKLDEGEAVNAEEGEEAADGDDKEENKKDTAVPPPLPELSKEAYDEAIHRFKGNLNAGVKDFDDGISFQDADAEIQRRFEKRRRAELVLWTVRGKISKPSTLTSTSAAEIETTKDDKVATADKGNKNKKAPSRKKRKNRTMVVEISSSSESSDSE</sequence>
<accession>A0A7H8QSM1</accession>
<proteinExistence type="predicted"/>
<protein>
    <recommendedName>
        <fullName evidence="2">WKF domain-containing protein</fullName>
    </recommendedName>
</protein>
<dbReference type="InterPro" id="IPR019327">
    <property type="entry name" value="WKF"/>
</dbReference>
<evidence type="ECO:0000256" key="1">
    <source>
        <dbReference type="SAM" id="MobiDB-lite"/>
    </source>
</evidence>
<dbReference type="Proteomes" id="UP000509510">
    <property type="component" value="Chromosome II"/>
</dbReference>
<reference evidence="4" key="1">
    <citation type="submission" date="2020-06" db="EMBL/GenBank/DDBJ databases">
        <title>A chromosome-scale genome assembly of Talaromyces rugulosus W13939.</title>
        <authorList>
            <person name="Wang B."/>
            <person name="Guo L."/>
            <person name="Ye K."/>
            <person name="Wang L."/>
        </authorList>
    </citation>
    <scope>NUCLEOTIDE SEQUENCE [LARGE SCALE GENOMIC DNA]</scope>
    <source>
        <strain evidence="4">W13939</strain>
    </source>
</reference>
<dbReference type="PANTHER" id="PTHR22306:SF2">
    <property type="entry name" value="CHROMOSOME 7 OPEN READING FRAME 50"/>
    <property type="match status" value="1"/>
</dbReference>
<feature type="compositionally biased region" description="Acidic residues" evidence="1">
    <location>
        <begin position="230"/>
        <end position="247"/>
    </location>
</feature>
<feature type="compositionally biased region" description="Basic residues" evidence="1">
    <location>
        <begin position="350"/>
        <end position="363"/>
    </location>
</feature>
<feature type="compositionally biased region" description="Low complexity" evidence="1">
    <location>
        <begin position="368"/>
        <end position="379"/>
    </location>
</feature>
<feature type="region of interest" description="Disordered" evidence="1">
    <location>
        <begin position="219"/>
        <end position="263"/>
    </location>
</feature>
<organism evidence="3 4">
    <name type="scientific">Talaromyces rugulosus</name>
    <name type="common">Penicillium rugulosum</name>
    <dbReference type="NCBI Taxonomy" id="121627"/>
    <lineage>
        <taxon>Eukaryota</taxon>
        <taxon>Fungi</taxon>
        <taxon>Dikarya</taxon>
        <taxon>Ascomycota</taxon>
        <taxon>Pezizomycotina</taxon>
        <taxon>Eurotiomycetes</taxon>
        <taxon>Eurotiomycetidae</taxon>
        <taxon>Eurotiales</taxon>
        <taxon>Trichocomaceae</taxon>
        <taxon>Talaromyces</taxon>
        <taxon>Talaromyces sect. Islandici</taxon>
    </lineage>
</organism>
<feature type="compositionally biased region" description="Basic and acidic residues" evidence="1">
    <location>
        <begin position="1"/>
        <end position="15"/>
    </location>
</feature>
<feature type="domain" description="WKF" evidence="2">
    <location>
        <begin position="161"/>
        <end position="223"/>
    </location>
</feature>
<keyword evidence="4" id="KW-1185">Reference proteome</keyword>
<gene>
    <name evidence="3" type="ORF">TRUGW13939_03885</name>
</gene>
<evidence type="ECO:0000313" key="3">
    <source>
        <dbReference type="EMBL" id="QKX56778.1"/>
    </source>
</evidence>
<evidence type="ECO:0000313" key="4">
    <source>
        <dbReference type="Proteomes" id="UP000509510"/>
    </source>
</evidence>